<dbReference type="PANTHER" id="PTHR22683">
    <property type="entry name" value="SPORULATION PROTEIN RELATED"/>
    <property type="match status" value="1"/>
</dbReference>
<dbReference type="InterPro" id="IPR027417">
    <property type="entry name" value="P-loop_NTPase"/>
</dbReference>
<feature type="compositionally biased region" description="Basic and acidic residues" evidence="4">
    <location>
        <begin position="750"/>
        <end position="760"/>
    </location>
</feature>
<keyword evidence="5" id="KW-0472">Membrane</keyword>
<evidence type="ECO:0000256" key="4">
    <source>
        <dbReference type="SAM" id="MobiDB-lite"/>
    </source>
</evidence>
<keyword evidence="8" id="KW-1185">Reference proteome</keyword>
<gene>
    <name evidence="7" type="ORF">E3O46_08385</name>
</gene>
<dbReference type="PANTHER" id="PTHR22683:SF1">
    <property type="entry name" value="TYPE VII SECRETION SYSTEM PROTEIN ESSC"/>
    <property type="match status" value="1"/>
</dbReference>
<dbReference type="SUPFAM" id="SSF52540">
    <property type="entry name" value="P-loop containing nucleoside triphosphate hydrolases"/>
    <property type="match status" value="2"/>
</dbReference>
<evidence type="ECO:0000313" key="7">
    <source>
        <dbReference type="EMBL" id="TFC20928.1"/>
    </source>
</evidence>
<dbReference type="Pfam" id="PF01580">
    <property type="entry name" value="FtsK_SpoIIIE"/>
    <property type="match status" value="1"/>
</dbReference>
<dbReference type="GO" id="GO:0051301">
    <property type="term" value="P:cell division"/>
    <property type="evidence" value="ECO:0007669"/>
    <property type="project" value="UniProtKB-KW"/>
</dbReference>
<evidence type="ECO:0000259" key="6">
    <source>
        <dbReference type="PROSITE" id="PS50901"/>
    </source>
</evidence>
<feature type="compositionally biased region" description="Low complexity" evidence="4">
    <location>
        <begin position="378"/>
        <end position="399"/>
    </location>
</feature>
<dbReference type="RefSeq" id="WP_134561515.1">
    <property type="nucleotide sequence ID" value="NZ_SOFS01000018.1"/>
</dbReference>
<keyword evidence="7" id="KW-0132">Cell division</keyword>
<dbReference type="InterPro" id="IPR050206">
    <property type="entry name" value="FtsK/SpoIIIE/SftA"/>
</dbReference>
<proteinExistence type="predicted"/>
<dbReference type="PROSITE" id="PS50901">
    <property type="entry name" value="FTSK"/>
    <property type="match status" value="1"/>
</dbReference>
<dbReference type="CDD" id="cd01127">
    <property type="entry name" value="TrwB_TraG_TraD_VirD4"/>
    <property type="match status" value="1"/>
</dbReference>
<feature type="region of interest" description="Disordered" evidence="4">
    <location>
        <begin position="376"/>
        <end position="404"/>
    </location>
</feature>
<dbReference type="Gene3D" id="3.40.50.300">
    <property type="entry name" value="P-loop containing nucleotide triphosphate hydrolases"/>
    <property type="match status" value="2"/>
</dbReference>
<accession>A0ABY2IN78</accession>
<feature type="binding site" evidence="3">
    <location>
        <begin position="489"/>
        <end position="496"/>
    </location>
    <ligand>
        <name>ATP</name>
        <dbReference type="ChEBI" id="CHEBI:30616"/>
    </ligand>
</feature>
<reference evidence="7 8" key="1">
    <citation type="submission" date="2019-03" db="EMBL/GenBank/DDBJ databases">
        <title>Genomics of glacier-inhabiting Cryobacterium strains.</title>
        <authorList>
            <person name="Liu Q."/>
            <person name="Xin Y.-H."/>
        </authorList>
    </citation>
    <scope>NUCLEOTIDE SEQUENCE [LARGE SCALE GENOMIC DNA]</scope>
    <source>
        <strain evidence="7 8">MDB1-5</strain>
    </source>
</reference>
<evidence type="ECO:0000256" key="2">
    <source>
        <dbReference type="ARBA" id="ARBA00022840"/>
    </source>
</evidence>
<keyword evidence="2 3" id="KW-0067">ATP-binding</keyword>
<sequence length="1128" mass="117847">MTSTSRSAETSGQSGLSGLSGLSSTLLTTRAIRSPVHGCGRPPVLISFRCSATRVTDFFLSDETLSLPASPTEPVPAAFPLIASLAPLVAAGVIWLVTGSAFVLVFAVLGPVIAVASVVDGRRAARRTRRRDAAAHSAALAELRNAVTERHTELRLRRWQETPSAAQLLETPDRASRWRSRAGGAVPVVLGSGSTASGIRLEGTGSERELRAWAATLLDAPVTADASGGVALVGPTALVRAFARALLVQLAFALAPDRFALEPVVSDQPDDDWAWTGALPHTTRAGGVADAGPAETVGPADRRGPGEAARKVVLLRFTDMPVAGNHAPTVEPRQGHRRVPWLLLATDLVDVPPGYATVVRLHSATKAEVLFLAESEHPGIPGSPGSSAGQGSRRGSSQRPDFRPEFVTREQAIGFARLLRERAATAGLLGGHRSLPARVTRAELAAITGHPLAAVAADRDGLACAIGIGADGPVTLDLVGQGPHAVVGGTTGSGKSELLVSWVSQIAADRAPDEVTFLLIDFKGGAAFRPLAVLPHCVGLVTDLDGHRAERALASLAAELRHRERVLAAAGARDLAEWRSLGGPASPERPALPRLVIVVDEFATMLASFPELHALFVDIAARGRSLGVHLVLCTQRPAGVVRDALLANCTLRISLRVNNAADSQAVLGTDAAAAIAAAVPGRCLIALGDGGPEACQVAVTSGAEIEALAAVAGSARDGGVVLPRHPRRPWLDPLPAVVALADLEGLPDLGRPDSELHAPDRTPGGEPEFRFGLVDEPDRQRYGVARYGPGDGNMFVLGGARSGKTSVLAVFASQARAAHSWVGWPNPDVEAVWDALTEARRWIDRGGAGRVRTAQAGAGPDRRARSRLLFLDDFDSVCARWEPDHRQAALECLASLLRDGLPVGLRVVVTAQRLTGPLQNLAALCQEHLLLRLPDRAEHLAAGGQAAQFDPTLPPGGGHWRGRRIQVLAPQSPVPHTAASPVAGRPDRAVPGPDARPTATVLALAAGTSIIHVSGSPARSAAHLRADAAHPDVVELTAGAGAAKPEAVLARHGAATVFIGDPETWQANWSLLAALRVHSPIVFDGCTLADYRMLTRRRDLPPPLAPGRGHLWSLSPEGDLSRVAFGAA</sequence>
<keyword evidence="1 3" id="KW-0547">Nucleotide-binding</keyword>
<feature type="transmembrane region" description="Helical" evidence="5">
    <location>
        <begin position="102"/>
        <end position="121"/>
    </location>
</feature>
<comment type="caution">
    <text evidence="7">The sequence shown here is derived from an EMBL/GenBank/DDBJ whole genome shotgun (WGS) entry which is preliminary data.</text>
</comment>
<feature type="region of interest" description="Disordered" evidence="4">
    <location>
        <begin position="749"/>
        <end position="772"/>
    </location>
</feature>
<feature type="transmembrane region" description="Helical" evidence="5">
    <location>
        <begin position="77"/>
        <end position="96"/>
    </location>
</feature>
<dbReference type="InterPro" id="IPR003593">
    <property type="entry name" value="AAA+_ATPase"/>
</dbReference>
<dbReference type="InterPro" id="IPR002543">
    <property type="entry name" value="FtsK_dom"/>
</dbReference>
<evidence type="ECO:0000256" key="1">
    <source>
        <dbReference type="ARBA" id="ARBA00022741"/>
    </source>
</evidence>
<dbReference type="SMART" id="SM00382">
    <property type="entry name" value="AAA"/>
    <property type="match status" value="2"/>
</dbReference>
<dbReference type="EMBL" id="SOFS01000018">
    <property type="protein sequence ID" value="TFC20928.1"/>
    <property type="molecule type" value="Genomic_DNA"/>
</dbReference>
<name>A0ABY2IN78_9MICO</name>
<keyword evidence="5" id="KW-0812">Transmembrane</keyword>
<protein>
    <submittedName>
        <fullName evidence="7">Cell division protein FtsK</fullName>
    </submittedName>
</protein>
<dbReference type="Proteomes" id="UP000297604">
    <property type="component" value="Unassembled WGS sequence"/>
</dbReference>
<evidence type="ECO:0000313" key="8">
    <source>
        <dbReference type="Proteomes" id="UP000297604"/>
    </source>
</evidence>
<keyword evidence="7" id="KW-0131">Cell cycle</keyword>
<feature type="domain" description="FtsK" evidence="6">
    <location>
        <begin position="471"/>
        <end position="664"/>
    </location>
</feature>
<evidence type="ECO:0000256" key="5">
    <source>
        <dbReference type="SAM" id="Phobius"/>
    </source>
</evidence>
<keyword evidence="5" id="KW-1133">Transmembrane helix</keyword>
<evidence type="ECO:0000256" key="3">
    <source>
        <dbReference type="PROSITE-ProRule" id="PRU00289"/>
    </source>
</evidence>
<organism evidence="7 8">
    <name type="scientific">Cryobacterium glucosi</name>
    <dbReference type="NCBI Taxonomy" id="1259175"/>
    <lineage>
        <taxon>Bacteria</taxon>
        <taxon>Bacillati</taxon>
        <taxon>Actinomycetota</taxon>
        <taxon>Actinomycetes</taxon>
        <taxon>Micrococcales</taxon>
        <taxon>Microbacteriaceae</taxon>
        <taxon>Cryobacterium</taxon>
    </lineage>
</organism>